<evidence type="ECO:0000313" key="10">
    <source>
        <dbReference type="EMBL" id="KAJ5538170.1"/>
    </source>
</evidence>
<evidence type="ECO:0000259" key="9">
    <source>
        <dbReference type="PROSITE" id="PS51677"/>
    </source>
</evidence>
<keyword evidence="2" id="KW-0479">Metal-binding</keyword>
<evidence type="ECO:0000256" key="8">
    <source>
        <dbReference type="SAM" id="SignalP"/>
    </source>
</evidence>
<comment type="cofactor">
    <cofactor evidence="1">
        <name>Co(2+)</name>
        <dbReference type="ChEBI" id="CHEBI:48828"/>
    </cofactor>
</comment>
<feature type="region of interest" description="Disordered" evidence="7">
    <location>
        <begin position="202"/>
        <end position="234"/>
    </location>
</feature>
<evidence type="ECO:0000256" key="3">
    <source>
        <dbReference type="ARBA" id="ARBA00022729"/>
    </source>
</evidence>
<dbReference type="InterPro" id="IPR002509">
    <property type="entry name" value="NODB_dom"/>
</dbReference>
<comment type="caution">
    <text evidence="10">The sequence shown here is derived from an EMBL/GenBank/DDBJ whole genome shotgun (WGS) entry which is preliminary data.</text>
</comment>
<feature type="signal peptide" evidence="8">
    <location>
        <begin position="1"/>
        <end position="23"/>
    </location>
</feature>
<proteinExistence type="predicted"/>
<gene>
    <name evidence="10" type="ORF">N7494_007649</name>
</gene>
<dbReference type="PANTHER" id="PTHR46471">
    <property type="entry name" value="CHITIN DEACETYLASE"/>
    <property type="match status" value="1"/>
</dbReference>
<protein>
    <recommendedName>
        <fullName evidence="9">NodB homology domain-containing protein</fullName>
    </recommendedName>
</protein>
<feature type="compositionally biased region" description="Polar residues" evidence="7">
    <location>
        <begin position="165"/>
        <end position="185"/>
    </location>
</feature>
<evidence type="ECO:0000313" key="11">
    <source>
        <dbReference type="Proteomes" id="UP001220324"/>
    </source>
</evidence>
<feature type="domain" description="NodB homology" evidence="9">
    <location>
        <begin position="308"/>
        <end position="495"/>
    </location>
</feature>
<dbReference type="Gene3D" id="3.20.20.370">
    <property type="entry name" value="Glycoside hydrolase/deacetylase"/>
    <property type="match status" value="1"/>
</dbReference>
<dbReference type="CDD" id="cd10917">
    <property type="entry name" value="CE4_NodB_like_6s_7s"/>
    <property type="match status" value="1"/>
</dbReference>
<dbReference type="GO" id="GO:0016810">
    <property type="term" value="F:hydrolase activity, acting on carbon-nitrogen (but not peptide) bonds"/>
    <property type="evidence" value="ECO:0007669"/>
    <property type="project" value="InterPro"/>
</dbReference>
<evidence type="ECO:0000256" key="6">
    <source>
        <dbReference type="ARBA" id="ARBA00023285"/>
    </source>
</evidence>
<evidence type="ECO:0000256" key="4">
    <source>
        <dbReference type="ARBA" id="ARBA00022801"/>
    </source>
</evidence>
<dbReference type="PANTHER" id="PTHR46471:SF6">
    <property type="entry name" value="GLYCOSYL HYDROLASE"/>
    <property type="match status" value="1"/>
</dbReference>
<evidence type="ECO:0000256" key="7">
    <source>
        <dbReference type="SAM" id="MobiDB-lite"/>
    </source>
</evidence>
<keyword evidence="11" id="KW-1185">Reference proteome</keyword>
<name>A0AAD6CTI1_9EURO</name>
<dbReference type="PROSITE" id="PS51677">
    <property type="entry name" value="NODB"/>
    <property type="match status" value="1"/>
</dbReference>
<evidence type="ECO:0000256" key="5">
    <source>
        <dbReference type="ARBA" id="ARBA00023277"/>
    </source>
</evidence>
<keyword evidence="4" id="KW-0378">Hydrolase</keyword>
<dbReference type="GO" id="GO:0005975">
    <property type="term" value="P:carbohydrate metabolic process"/>
    <property type="evidence" value="ECO:0007669"/>
    <property type="project" value="InterPro"/>
</dbReference>
<evidence type="ECO:0000256" key="1">
    <source>
        <dbReference type="ARBA" id="ARBA00001941"/>
    </source>
</evidence>
<accession>A0AAD6CTI1</accession>
<reference evidence="10 11" key="1">
    <citation type="journal article" date="2023" name="IMA Fungus">
        <title>Comparative genomic study of the Penicillium genus elucidates a diverse pangenome and 15 lateral gene transfer events.</title>
        <authorList>
            <person name="Petersen C."/>
            <person name="Sorensen T."/>
            <person name="Nielsen M.R."/>
            <person name="Sondergaard T.E."/>
            <person name="Sorensen J.L."/>
            <person name="Fitzpatrick D.A."/>
            <person name="Frisvad J.C."/>
            <person name="Nielsen K.L."/>
        </authorList>
    </citation>
    <scope>NUCLEOTIDE SEQUENCE [LARGE SCALE GENOMIC DNA]</scope>
    <source>
        <strain evidence="10 11">IBT 35679</strain>
    </source>
</reference>
<keyword evidence="3 8" id="KW-0732">Signal</keyword>
<feature type="chain" id="PRO_5042086586" description="NodB homology domain-containing protein" evidence="8">
    <location>
        <begin position="24"/>
        <end position="509"/>
    </location>
</feature>
<dbReference type="Pfam" id="PF01522">
    <property type="entry name" value="Polysacc_deac_1"/>
    <property type="match status" value="1"/>
</dbReference>
<organism evidence="10 11">
    <name type="scientific">Penicillium frequentans</name>
    <dbReference type="NCBI Taxonomy" id="3151616"/>
    <lineage>
        <taxon>Eukaryota</taxon>
        <taxon>Fungi</taxon>
        <taxon>Dikarya</taxon>
        <taxon>Ascomycota</taxon>
        <taxon>Pezizomycotina</taxon>
        <taxon>Eurotiomycetes</taxon>
        <taxon>Eurotiomycetidae</taxon>
        <taxon>Eurotiales</taxon>
        <taxon>Aspergillaceae</taxon>
        <taxon>Penicillium</taxon>
    </lineage>
</organism>
<dbReference type="AlphaFoldDB" id="A0AAD6CTI1"/>
<dbReference type="GO" id="GO:0046872">
    <property type="term" value="F:metal ion binding"/>
    <property type="evidence" value="ECO:0007669"/>
    <property type="project" value="UniProtKB-KW"/>
</dbReference>
<feature type="region of interest" description="Disordered" evidence="7">
    <location>
        <begin position="165"/>
        <end position="187"/>
    </location>
</feature>
<keyword evidence="6" id="KW-0170">Cobalt</keyword>
<evidence type="ECO:0000256" key="2">
    <source>
        <dbReference type="ARBA" id="ARBA00022723"/>
    </source>
</evidence>
<dbReference type="SUPFAM" id="SSF88713">
    <property type="entry name" value="Glycoside hydrolase/deacetylase"/>
    <property type="match status" value="1"/>
</dbReference>
<dbReference type="InterPro" id="IPR011330">
    <property type="entry name" value="Glyco_hydro/deAcase_b/a-brl"/>
</dbReference>
<keyword evidence="5" id="KW-0119">Carbohydrate metabolism</keyword>
<sequence length="509" mass="57309">MLFPRLFRLSCLLTLSLLQQATSRFHAYLDSPNWIDTDGYRTHTPKNQIPMPSLVIDTFQTAIHNDLGFWHGAGEDLPIYHEPGFVRLEPTDPDQNFHTQFNIHGCFSLIPWQNQFLHVVFEGTEEFTVSLNEHNIDCEPLRAPFPGVPDGVQASRYVMRTQVGSGSGNFDANNGANSDTPSLSTTRERKLWRKAYRANNGSCVEDGDDNDGNDYGNGNGGNDDNDDVDQGPASTEKTELFIPLSHFRINHNRVVSISFTGFYTNVSLTLRRIEFVSTVPPPSAENNGFLIPEKEPSGTLVLRCSRPNSFAFGIDDGQPSFAQDVMRILDEEGIRATFFVVGAGLTDQSTNFTNFYREMMGKGHQVALHSNTHPKMEALPTIDLIDEEIVRTIQVFHDELDLQSRYFRPPFGTVGARMREQLAKRISNPSIVNWSVDVEDWLWANTSTPEKQLEAFYRDVARGGNLAVLHFLNPTTVEYLPQFIRHVKAVGLNIMRVDQCLEDPDSPPL</sequence>
<dbReference type="Proteomes" id="UP001220324">
    <property type="component" value="Unassembled WGS sequence"/>
</dbReference>
<dbReference type="EMBL" id="JAQIZZ010000006">
    <property type="protein sequence ID" value="KAJ5538170.1"/>
    <property type="molecule type" value="Genomic_DNA"/>
</dbReference>